<dbReference type="RefSeq" id="WP_139203659.1">
    <property type="nucleotide sequence ID" value="NZ_FOCX01000041.1"/>
</dbReference>
<evidence type="ECO:0000313" key="1">
    <source>
        <dbReference type="EMBL" id="SEP18164.1"/>
    </source>
</evidence>
<gene>
    <name evidence="1" type="ORF">SAMN05216388_104111</name>
</gene>
<name>A0A1H8VS77_9EURY</name>
<keyword evidence="2" id="KW-1185">Reference proteome</keyword>
<dbReference type="AlphaFoldDB" id="A0A1H8VS77"/>
<sequence>MGSTHEFPDPRPVTCAYEPTCGGAAQFAINVAVDAADTKAILACPDCVATFLDGYGTTETQVRELEPAERWRGGWDA</sequence>
<protein>
    <submittedName>
        <fullName evidence="1">Uncharacterized protein</fullName>
    </submittedName>
</protein>
<dbReference type="Proteomes" id="UP000198775">
    <property type="component" value="Unassembled WGS sequence"/>
</dbReference>
<organism evidence="1 2">
    <name type="scientific">Halorientalis persicus</name>
    <dbReference type="NCBI Taxonomy" id="1367881"/>
    <lineage>
        <taxon>Archaea</taxon>
        <taxon>Methanobacteriati</taxon>
        <taxon>Methanobacteriota</taxon>
        <taxon>Stenosarchaea group</taxon>
        <taxon>Halobacteria</taxon>
        <taxon>Halobacteriales</taxon>
        <taxon>Haloarculaceae</taxon>
        <taxon>Halorientalis</taxon>
    </lineage>
</organism>
<dbReference type="EMBL" id="FOCX01000041">
    <property type="protein sequence ID" value="SEP18164.1"/>
    <property type="molecule type" value="Genomic_DNA"/>
</dbReference>
<accession>A0A1H8VS77</accession>
<proteinExistence type="predicted"/>
<reference evidence="2" key="1">
    <citation type="submission" date="2016-10" db="EMBL/GenBank/DDBJ databases">
        <authorList>
            <person name="Varghese N."/>
            <person name="Submissions S."/>
        </authorList>
    </citation>
    <scope>NUCLEOTIDE SEQUENCE [LARGE SCALE GENOMIC DNA]</scope>
    <source>
        <strain evidence="2">IBRC-M 10043</strain>
    </source>
</reference>
<evidence type="ECO:0000313" key="2">
    <source>
        <dbReference type="Proteomes" id="UP000198775"/>
    </source>
</evidence>